<reference evidence="1" key="1">
    <citation type="journal article" date="2022" name="Int. J. Mol. Sci.">
        <title>Draft Genome of Tanacetum Coccineum: Genomic Comparison of Closely Related Tanacetum-Family Plants.</title>
        <authorList>
            <person name="Yamashiro T."/>
            <person name="Shiraishi A."/>
            <person name="Nakayama K."/>
            <person name="Satake H."/>
        </authorList>
    </citation>
    <scope>NUCLEOTIDE SEQUENCE</scope>
</reference>
<evidence type="ECO:0000313" key="2">
    <source>
        <dbReference type="Proteomes" id="UP001151760"/>
    </source>
</evidence>
<proteinExistence type="predicted"/>
<name>A0ABQ5FUS4_9ASTR</name>
<sequence>MLKEDRDVDYLLATLVEDMVEIEEMSSEVVKMGKASRIKNYNVNKLTPPTPLKIEEIPPPSSSTPQPGFHPLLPKQKEKILEALDRKYKELKEDKPILEVLDNYMVYKKKLDEVMMGRAMLKNKYFREEEKERIVKNGLPKKLSDPGNFVLPVRVNVDRELPLLLGRPFLRTCGALIDMGRDEDWLGCFEVGRDEDRNTKYGPAALMRHLEEIHVTWTQFGKKHDKIATLHEDDEELVYRSWRRHHNFL</sequence>
<accession>A0ABQ5FUS4</accession>
<keyword evidence="2" id="KW-1185">Reference proteome</keyword>
<gene>
    <name evidence="1" type="ORF">Tco_1018095</name>
</gene>
<dbReference type="Proteomes" id="UP001151760">
    <property type="component" value="Unassembled WGS sequence"/>
</dbReference>
<evidence type="ECO:0000313" key="1">
    <source>
        <dbReference type="EMBL" id="GJT66615.1"/>
    </source>
</evidence>
<reference evidence="1" key="2">
    <citation type="submission" date="2022-01" db="EMBL/GenBank/DDBJ databases">
        <authorList>
            <person name="Yamashiro T."/>
            <person name="Shiraishi A."/>
            <person name="Satake H."/>
            <person name="Nakayama K."/>
        </authorList>
    </citation>
    <scope>NUCLEOTIDE SEQUENCE</scope>
</reference>
<comment type="caution">
    <text evidence="1">The sequence shown here is derived from an EMBL/GenBank/DDBJ whole genome shotgun (WGS) entry which is preliminary data.</text>
</comment>
<protein>
    <submittedName>
        <fullName evidence="1">Uncharacterized protein</fullName>
    </submittedName>
</protein>
<organism evidence="1 2">
    <name type="scientific">Tanacetum coccineum</name>
    <dbReference type="NCBI Taxonomy" id="301880"/>
    <lineage>
        <taxon>Eukaryota</taxon>
        <taxon>Viridiplantae</taxon>
        <taxon>Streptophyta</taxon>
        <taxon>Embryophyta</taxon>
        <taxon>Tracheophyta</taxon>
        <taxon>Spermatophyta</taxon>
        <taxon>Magnoliopsida</taxon>
        <taxon>eudicotyledons</taxon>
        <taxon>Gunneridae</taxon>
        <taxon>Pentapetalae</taxon>
        <taxon>asterids</taxon>
        <taxon>campanulids</taxon>
        <taxon>Asterales</taxon>
        <taxon>Asteraceae</taxon>
        <taxon>Asteroideae</taxon>
        <taxon>Anthemideae</taxon>
        <taxon>Anthemidinae</taxon>
        <taxon>Tanacetum</taxon>
    </lineage>
</organism>
<dbReference type="EMBL" id="BQNB010017730">
    <property type="protein sequence ID" value="GJT66615.1"/>
    <property type="molecule type" value="Genomic_DNA"/>
</dbReference>